<keyword evidence="4" id="KW-0479">Metal-binding</keyword>
<dbReference type="SUPFAM" id="SSF57850">
    <property type="entry name" value="RING/U-box"/>
    <property type="match status" value="1"/>
</dbReference>
<dbReference type="Gene3D" id="3.30.40.10">
    <property type="entry name" value="Zinc/RING finger domain, C3HC4 (zinc finger)"/>
    <property type="match status" value="1"/>
</dbReference>
<evidence type="ECO:0000256" key="10">
    <source>
        <dbReference type="SAM" id="MobiDB-lite"/>
    </source>
</evidence>
<gene>
    <name evidence="12" type="ORF">B0H17DRAFT_1163619</name>
</gene>
<feature type="region of interest" description="Disordered" evidence="10">
    <location>
        <begin position="316"/>
        <end position="376"/>
    </location>
</feature>
<evidence type="ECO:0000256" key="2">
    <source>
        <dbReference type="ARBA" id="ARBA00012483"/>
    </source>
</evidence>
<dbReference type="GO" id="GO:0061630">
    <property type="term" value="F:ubiquitin protein ligase activity"/>
    <property type="evidence" value="ECO:0007669"/>
    <property type="project" value="UniProtKB-EC"/>
</dbReference>
<dbReference type="Proteomes" id="UP001221757">
    <property type="component" value="Unassembled WGS sequence"/>
</dbReference>
<dbReference type="PANTHER" id="PTHR46077:SF1">
    <property type="entry name" value="TOP1 BINDING ARGININE_SERINE RICH PROTEIN, E3 UBIQUITIN LIGASE"/>
    <property type="match status" value="1"/>
</dbReference>
<evidence type="ECO:0000313" key="12">
    <source>
        <dbReference type="EMBL" id="KAJ7653370.1"/>
    </source>
</evidence>
<feature type="region of interest" description="Disordered" evidence="10">
    <location>
        <begin position="16"/>
        <end position="58"/>
    </location>
</feature>
<evidence type="ECO:0000256" key="7">
    <source>
        <dbReference type="ARBA" id="ARBA00023015"/>
    </source>
</evidence>
<evidence type="ECO:0000256" key="4">
    <source>
        <dbReference type="ARBA" id="ARBA00022723"/>
    </source>
</evidence>
<evidence type="ECO:0000313" key="13">
    <source>
        <dbReference type="Proteomes" id="UP001221757"/>
    </source>
</evidence>
<evidence type="ECO:0000256" key="1">
    <source>
        <dbReference type="ARBA" id="ARBA00000900"/>
    </source>
</evidence>
<feature type="region of interest" description="Disordered" evidence="10">
    <location>
        <begin position="129"/>
        <end position="168"/>
    </location>
</feature>
<dbReference type="PROSITE" id="PS00518">
    <property type="entry name" value="ZF_RING_1"/>
    <property type="match status" value="1"/>
</dbReference>
<keyword evidence="6" id="KW-0862">Zinc</keyword>
<feature type="compositionally biased region" description="Basic and acidic residues" evidence="10">
    <location>
        <begin position="332"/>
        <end position="342"/>
    </location>
</feature>
<keyword evidence="13" id="KW-1185">Reference proteome</keyword>
<dbReference type="AlphaFoldDB" id="A0AAD7G0I0"/>
<dbReference type="GO" id="GO:0000209">
    <property type="term" value="P:protein polyubiquitination"/>
    <property type="evidence" value="ECO:0007669"/>
    <property type="project" value="TreeGrafter"/>
</dbReference>
<keyword evidence="7" id="KW-0805">Transcription regulation</keyword>
<dbReference type="GO" id="GO:0008270">
    <property type="term" value="F:zinc ion binding"/>
    <property type="evidence" value="ECO:0007669"/>
    <property type="project" value="UniProtKB-KW"/>
</dbReference>
<dbReference type="EC" id="2.3.2.27" evidence="2"/>
<dbReference type="SMART" id="SM00184">
    <property type="entry name" value="RING"/>
    <property type="match status" value="1"/>
</dbReference>
<dbReference type="InterPro" id="IPR001841">
    <property type="entry name" value="Znf_RING"/>
</dbReference>
<feature type="compositionally biased region" description="Basic and acidic residues" evidence="10">
    <location>
        <begin position="152"/>
        <end position="168"/>
    </location>
</feature>
<comment type="caution">
    <text evidence="12">The sequence shown here is derived from an EMBL/GenBank/DDBJ whole genome shotgun (WGS) entry which is preliminary data.</text>
</comment>
<dbReference type="EMBL" id="JARKIE010000337">
    <property type="protein sequence ID" value="KAJ7653370.1"/>
    <property type="molecule type" value="Genomic_DNA"/>
</dbReference>
<evidence type="ECO:0000259" key="11">
    <source>
        <dbReference type="PROSITE" id="PS50089"/>
    </source>
</evidence>
<evidence type="ECO:0000256" key="3">
    <source>
        <dbReference type="ARBA" id="ARBA00022679"/>
    </source>
</evidence>
<name>A0AAD7G0I0_MYCRO</name>
<dbReference type="PROSITE" id="PS50089">
    <property type="entry name" value="ZF_RING_2"/>
    <property type="match status" value="1"/>
</dbReference>
<dbReference type="Pfam" id="PF13639">
    <property type="entry name" value="zf-RING_2"/>
    <property type="match status" value="1"/>
</dbReference>
<keyword evidence="5 9" id="KW-0863">Zinc-finger</keyword>
<feature type="domain" description="RING-type" evidence="11">
    <location>
        <begin position="64"/>
        <end position="103"/>
    </location>
</feature>
<dbReference type="InterPro" id="IPR017907">
    <property type="entry name" value="Znf_RING_CS"/>
</dbReference>
<dbReference type="PANTHER" id="PTHR46077">
    <property type="entry name" value="E3 UBIQUITIN-PROTEIN LIGASE TOPORS"/>
    <property type="match status" value="1"/>
</dbReference>
<dbReference type="GO" id="GO:0006513">
    <property type="term" value="P:protein monoubiquitination"/>
    <property type="evidence" value="ECO:0007669"/>
    <property type="project" value="TreeGrafter"/>
</dbReference>
<keyword evidence="3" id="KW-0808">Transferase</keyword>
<evidence type="ECO:0000256" key="5">
    <source>
        <dbReference type="ARBA" id="ARBA00022771"/>
    </source>
</evidence>
<evidence type="ECO:0000256" key="8">
    <source>
        <dbReference type="ARBA" id="ARBA00023163"/>
    </source>
</evidence>
<reference evidence="12" key="1">
    <citation type="submission" date="2023-03" db="EMBL/GenBank/DDBJ databases">
        <title>Massive genome expansion in bonnet fungi (Mycena s.s.) driven by repeated elements and novel gene families across ecological guilds.</title>
        <authorList>
            <consortium name="Lawrence Berkeley National Laboratory"/>
            <person name="Harder C.B."/>
            <person name="Miyauchi S."/>
            <person name="Viragh M."/>
            <person name="Kuo A."/>
            <person name="Thoen E."/>
            <person name="Andreopoulos B."/>
            <person name="Lu D."/>
            <person name="Skrede I."/>
            <person name="Drula E."/>
            <person name="Henrissat B."/>
            <person name="Morin E."/>
            <person name="Kohler A."/>
            <person name="Barry K."/>
            <person name="LaButti K."/>
            <person name="Morin E."/>
            <person name="Salamov A."/>
            <person name="Lipzen A."/>
            <person name="Mereny Z."/>
            <person name="Hegedus B."/>
            <person name="Baldrian P."/>
            <person name="Stursova M."/>
            <person name="Weitz H."/>
            <person name="Taylor A."/>
            <person name="Grigoriev I.V."/>
            <person name="Nagy L.G."/>
            <person name="Martin F."/>
            <person name="Kauserud H."/>
        </authorList>
    </citation>
    <scope>NUCLEOTIDE SEQUENCE</scope>
    <source>
        <strain evidence="12">CBHHK067</strain>
    </source>
</reference>
<accession>A0AAD7G0I0</accession>
<organism evidence="12 13">
    <name type="scientific">Mycena rosella</name>
    <name type="common">Pink bonnet</name>
    <name type="synonym">Agaricus rosellus</name>
    <dbReference type="NCBI Taxonomy" id="1033263"/>
    <lineage>
        <taxon>Eukaryota</taxon>
        <taxon>Fungi</taxon>
        <taxon>Dikarya</taxon>
        <taxon>Basidiomycota</taxon>
        <taxon>Agaricomycotina</taxon>
        <taxon>Agaricomycetes</taxon>
        <taxon>Agaricomycetidae</taxon>
        <taxon>Agaricales</taxon>
        <taxon>Marasmiineae</taxon>
        <taxon>Mycenaceae</taxon>
        <taxon>Mycena</taxon>
    </lineage>
</organism>
<proteinExistence type="predicted"/>
<evidence type="ECO:0000256" key="9">
    <source>
        <dbReference type="PROSITE-ProRule" id="PRU00175"/>
    </source>
</evidence>
<protein>
    <recommendedName>
        <fullName evidence="2">RING-type E3 ubiquitin transferase</fullName>
        <ecNumber evidence="2">2.3.2.27</ecNumber>
    </recommendedName>
</protein>
<comment type="catalytic activity">
    <reaction evidence="1">
        <text>S-ubiquitinyl-[E2 ubiquitin-conjugating enzyme]-L-cysteine + [acceptor protein]-L-lysine = [E2 ubiquitin-conjugating enzyme]-L-cysteine + N(6)-ubiquitinyl-[acceptor protein]-L-lysine.</text>
        <dbReference type="EC" id="2.3.2.27"/>
    </reaction>
</comment>
<dbReference type="InterPro" id="IPR013083">
    <property type="entry name" value="Znf_RING/FYVE/PHD"/>
</dbReference>
<keyword evidence="8" id="KW-0804">Transcription</keyword>
<sequence length="376" mass="43859">MAKLISADPITFRSYLRHTAESQPPPKRVKLESPRTPGAFIKSEADEPRLEPEDEEQEEEEDRCSICLQEVVDRTVVPVCAHEFCFDCLVVWTGQSRRCPLCSQGIGTFVIHKIRSRYDYQKHYLNPLPTSPVAPRPLAARQDRAPRRRRRDREWGRREPTESDEADKLDRSIAKRRWIYEHDLYAKHVASNSYTRYRPYPTPAQFTTSPDLISRTTMFLRRELQVWVNLDVEFLTTFIISIMKAIDIRSESAVKLLSEFLDLDAPYVQGGRHVNAEHFAHEVYSYVRSPYKDLFVYDSVVQYEVTAEVPALAEEPRRRWHEASRSPSPARSNRDRHEEGTRRARSRSRSRSQSPSRAGRRHTRTYLSRSRCPAVA</sequence>
<evidence type="ECO:0000256" key="6">
    <source>
        <dbReference type="ARBA" id="ARBA00022833"/>
    </source>
</evidence>